<dbReference type="PANTHER" id="PTHR43567">
    <property type="entry name" value="FLAVOREDOXIN-RELATED-RELATED"/>
    <property type="match status" value="1"/>
</dbReference>
<comment type="cofactor">
    <cofactor evidence="1">
        <name>FMN</name>
        <dbReference type="ChEBI" id="CHEBI:58210"/>
    </cofactor>
</comment>
<dbReference type="EMBL" id="MZGV01000076">
    <property type="protein sequence ID" value="OPJ57678.1"/>
    <property type="molecule type" value="Genomic_DNA"/>
</dbReference>
<evidence type="ECO:0000313" key="6">
    <source>
        <dbReference type="Proteomes" id="UP000190080"/>
    </source>
</evidence>
<dbReference type="GO" id="GO:0016646">
    <property type="term" value="F:oxidoreductase activity, acting on the CH-NH group of donors, NAD or NADP as acceptor"/>
    <property type="evidence" value="ECO:0007669"/>
    <property type="project" value="UniProtKB-ARBA"/>
</dbReference>
<dbReference type="SMART" id="SM00903">
    <property type="entry name" value="Flavin_Reduct"/>
    <property type="match status" value="1"/>
</dbReference>
<evidence type="ECO:0000259" key="4">
    <source>
        <dbReference type="SMART" id="SM00903"/>
    </source>
</evidence>
<dbReference type="OrthoDB" id="9794638at2"/>
<organism evidence="5 6">
    <name type="scientific">Clostridium oryzae</name>
    <dbReference type="NCBI Taxonomy" id="1450648"/>
    <lineage>
        <taxon>Bacteria</taxon>
        <taxon>Bacillati</taxon>
        <taxon>Bacillota</taxon>
        <taxon>Clostridia</taxon>
        <taxon>Eubacteriales</taxon>
        <taxon>Clostridiaceae</taxon>
        <taxon>Clostridium</taxon>
    </lineage>
</organism>
<name>A0A1V4ICE3_9CLOT</name>
<evidence type="ECO:0000256" key="2">
    <source>
        <dbReference type="ARBA" id="ARBA00022630"/>
    </source>
</evidence>
<feature type="domain" description="Flavin reductase like" evidence="4">
    <location>
        <begin position="11"/>
        <end position="154"/>
    </location>
</feature>
<dbReference type="Gene3D" id="2.30.110.10">
    <property type="entry name" value="Electron Transport, Fmn-binding Protein, Chain A"/>
    <property type="match status" value="1"/>
</dbReference>
<sequence length="163" mass="18127">MEKVQVNMKSCLQPVPKILVSCRDKDGKNNALAVAYCCNCSYAPPMIMVGIVPSRYSYKIVKDTGVFVVNIVTRAQKEMFDYLGSHSGRDEDKLLKLNIKVEEGIKVNAPLLADCPINIECRVIDSIVTGSHEMFVGKVEYVHANEELADNNGDIDFSKLELL</sequence>
<dbReference type="STRING" id="1450648.CLORY_39970"/>
<reference evidence="5 6" key="1">
    <citation type="submission" date="2017-03" db="EMBL/GenBank/DDBJ databases">
        <title>Genome sequence of Clostridium oryzae DSM 28571.</title>
        <authorList>
            <person name="Poehlein A."/>
            <person name="Daniel R."/>
        </authorList>
    </citation>
    <scope>NUCLEOTIDE SEQUENCE [LARGE SCALE GENOMIC DNA]</scope>
    <source>
        <strain evidence="5 6">DSM 28571</strain>
    </source>
</reference>
<gene>
    <name evidence="5" type="primary">flr_2</name>
    <name evidence="5" type="ORF">CLORY_39970</name>
</gene>
<comment type="caution">
    <text evidence="5">The sequence shown here is derived from an EMBL/GenBank/DDBJ whole genome shotgun (WGS) entry which is preliminary data.</text>
</comment>
<dbReference type="InterPro" id="IPR012349">
    <property type="entry name" value="Split_barrel_FMN-bd"/>
</dbReference>
<dbReference type="Pfam" id="PF01613">
    <property type="entry name" value="Flavin_Reduct"/>
    <property type="match status" value="1"/>
</dbReference>
<proteinExistence type="inferred from homology"/>
<dbReference type="AlphaFoldDB" id="A0A1V4ICE3"/>
<keyword evidence="6" id="KW-1185">Reference proteome</keyword>
<protein>
    <submittedName>
        <fullName evidence="5">Flavoredoxin</fullName>
    </submittedName>
</protein>
<comment type="similarity">
    <text evidence="3">Belongs to the flavoredoxin family.</text>
</comment>
<dbReference type="SUPFAM" id="SSF50475">
    <property type="entry name" value="FMN-binding split barrel"/>
    <property type="match status" value="1"/>
</dbReference>
<dbReference type="Proteomes" id="UP000190080">
    <property type="component" value="Unassembled WGS sequence"/>
</dbReference>
<accession>A0A1V4ICE3</accession>
<dbReference type="PANTHER" id="PTHR43567:SF1">
    <property type="entry name" value="FLAVOREDOXIN"/>
    <property type="match status" value="1"/>
</dbReference>
<dbReference type="GO" id="GO:0010181">
    <property type="term" value="F:FMN binding"/>
    <property type="evidence" value="ECO:0007669"/>
    <property type="project" value="InterPro"/>
</dbReference>
<keyword evidence="2" id="KW-0285">Flavoprotein</keyword>
<evidence type="ECO:0000256" key="3">
    <source>
        <dbReference type="ARBA" id="ARBA00038054"/>
    </source>
</evidence>
<evidence type="ECO:0000256" key="1">
    <source>
        <dbReference type="ARBA" id="ARBA00001917"/>
    </source>
</evidence>
<dbReference type="InterPro" id="IPR002563">
    <property type="entry name" value="Flavin_Rdtase-like_dom"/>
</dbReference>
<evidence type="ECO:0000313" key="5">
    <source>
        <dbReference type="EMBL" id="OPJ57678.1"/>
    </source>
</evidence>
<dbReference type="InterPro" id="IPR052174">
    <property type="entry name" value="Flavoredoxin"/>
</dbReference>
<dbReference type="RefSeq" id="WP_079427814.1">
    <property type="nucleotide sequence ID" value="NZ_MZGV01000076.1"/>
</dbReference>